<feature type="transmembrane region" description="Helical" evidence="6">
    <location>
        <begin position="136"/>
        <end position="158"/>
    </location>
</feature>
<comment type="caution">
    <text evidence="8">The sequence shown here is derived from an EMBL/GenBank/DDBJ whole genome shotgun (WGS) entry which is preliminary data.</text>
</comment>
<dbReference type="PANTHER" id="PTHR32322">
    <property type="entry name" value="INNER MEMBRANE TRANSPORTER"/>
    <property type="match status" value="1"/>
</dbReference>
<proteinExistence type="inferred from homology"/>
<organism evidence="8 9">
    <name type="scientific">Gemmatimonas aurantiaca</name>
    <dbReference type="NCBI Taxonomy" id="173480"/>
    <lineage>
        <taxon>Bacteria</taxon>
        <taxon>Pseudomonadati</taxon>
        <taxon>Gemmatimonadota</taxon>
        <taxon>Gemmatimonadia</taxon>
        <taxon>Gemmatimonadales</taxon>
        <taxon>Gemmatimonadaceae</taxon>
        <taxon>Gemmatimonas</taxon>
    </lineage>
</organism>
<dbReference type="EMBL" id="DPIY01000011">
    <property type="protein sequence ID" value="HCT58690.1"/>
    <property type="molecule type" value="Genomic_DNA"/>
</dbReference>
<accession>A0A3D4VC35</accession>
<keyword evidence="4 6" id="KW-1133">Transmembrane helix</keyword>
<feature type="transmembrane region" description="Helical" evidence="6">
    <location>
        <begin position="197"/>
        <end position="215"/>
    </location>
</feature>
<dbReference type="OMA" id="NTLTWPV"/>
<keyword evidence="5 6" id="KW-0472">Membrane</keyword>
<feature type="transmembrane region" description="Helical" evidence="6">
    <location>
        <begin position="108"/>
        <end position="129"/>
    </location>
</feature>
<feature type="transmembrane region" description="Helical" evidence="6">
    <location>
        <begin position="48"/>
        <end position="69"/>
    </location>
</feature>
<dbReference type="AlphaFoldDB" id="A0A3D4VC35"/>
<feature type="transmembrane region" description="Helical" evidence="6">
    <location>
        <begin position="285"/>
        <end position="303"/>
    </location>
</feature>
<feature type="transmembrane region" description="Helical" evidence="6">
    <location>
        <begin position="164"/>
        <end position="185"/>
    </location>
</feature>
<dbReference type="InterPro" id="IPR037185">
    <property type="entry name" value="EmrE-like"/>
</dbReference>
<protein>
    <submittedName>
        <fullName evidence="8">EamA/RhaT family transporter</fullName>
    </submittedName>
</protein>
<feature type="transmembrane region" description="Helical" evidence="6">
    <location>
        <begin position="81"/>
        <end position="102"/>
    </location>
</feature>
<comment type="similarity">
    <text evidence="2">Belongs to the EamA transporter family.</text>
</comment>
<dbReference type="Pfam" id="PF00892">
    <property type="entry name" value="EamA"/>
    <property type="match status" value="2"/>
</dbReference>
<dbReference type="Proteomes" id="UP000264071">
    <property type="component" value="Unassembled WGS sequence"/>
</dbReference>
<reference evidence="8 9" key="1">
    <citation type="journal article" date="2018" name="Nat. Biotechnol.">
        <title>A standardized bacterial taxonomy based on genome phylogeny substantially revises the tree of life.</title>
        <authorList>
            <person name="Parks D.H."/>
            <person name="Chuvochina M."/>
            <person name="Waite D.W."/>
            <person name="Rinke C."/>
            <person name="Skarshewski A."/>
            <person name="Chaumeil P.A."/>
            <person name="Hugenholtz P."/>
        </authorList>
    </citation>
    <scope>NUCLEOTIDE SEQUENCE [LARGE SCALE GENOMIC DNA]</scope>
    <source>
        <strain evidence="8">UBA8844</strain>
    </source>
</reference>
<feature type="domain" description="EamA" evidence="7">
    <location>
        <begin position="22"/>
        <end position="152"/>
    </location>
</feature>
<evidence type="ECO:0000256" key="4">
    <source>
        <dbReference type="ARBA" id="ARBA00022989"/>
    </source>
</evidence>
<evidence type="ECO:0000256" key="3">
    <source>
        <dbReference type="ARBA" id="ARBA00022692"/>
    </source>
</evidence>
<name>A0A3D4VC35_9BACT</name>
<sequence length="320" mass="33572">MPSDPAPAAASPARHGFGATDAWLVFMAVIWGVNYSVVKAGLAYLSPLVFNGTRVVLATVVLFTLAALVRDVPWPSGRQRIQLLLIGLLGNGLYQLLFIFGLSRTRAGVAALIVAATPAWIAIISQIIGRERVTGVSLVGIGLQLLGVACVVGSTHAFDGEGGVMLGAALMAGGSVCWALFTVLLQPHTQNAHPLHLSAVTMSSGALVIVSVALPEMLRLEWSAVPLAAWGSVAYAGIGALVVAYLLYYHGVRVLGPTRTSMYSNLQPVIALGVAWLMLHEQPSGWQLLGAAFILGGLLLTRVSRKAMAPAETPEALRRA</sequence>
<keyword evidence="3 6" id="KW-0812">Transmembrane</keyword>
<evidence type="ECO:0000313" key="8">
    <source>
        <dbReference type="EMBL" id="HCT58690.1"/>
    </source>
</evidence>
<evidence type="ECO:0000313" key="9">
    <source>
        <dbReference type="Proteomes" id="UP000264071"/>
    </source>
</evidence>
<dbReference type="GO" id="GO:0016020">
    <property type="term" value="C:membrane"/>
    <property type="evidence" value="ECO:0007669"/>
    <property type="project" value="UniProtKB-SubCell"/>
</dbReference>
<evidence type="ECO:0000259" key="7">
    <source>
        <dbReference type="Pfam" id="PF00892"/>
    </source>
</evidence>
<comment type="subcellular location">
    <subcellularLocation>
        <location evidence="1">Membrane</location>
        <topology evidence="1">Multi-pass membrane protein</topology>
    </subcellularLocation>
</comment>
<feature type="transmembrane region" description="Helical" evidence="6">
    <location>
        <begin position="227"/>
        <end position="248"/>
    </location>
</feature>
<dbReference type="InterPro" id="IPR000620">
    <property type="entry name" value="EamA_dom"/>
</dbReference>
<feature type="transmembrane region" description="Helical" evidence="6">
    <location>
        <begin position="22"/>
        <end position="42"/>
    </location>
</feature>
<evidence type="ECO:0000256" key="2">
    <source>
        <dbReference type="ARBA" id="ARBA00007362"/>
    </source>
</evidence>
<dbReference type="SUPFAM" id="SSF103481">
    <property type="entry name" value="Multidrug resistance efflux transporter EmrE"/>
    <property type="match status" value="2"/>
</dbReference>
<dbReference type="PANTHER" id="PTHR32322:SF2">
    <property type="entry name" value="EAMA DOMAIN-CONTAINING PROTEIN"/>
    <property type="match status" value="1"/>
</dbReference>
<evidence type="ECO:0000256" key="5">
    <source>
        <dbReference type="ARBA" id="ARBA00023136"/>
    </source>
</evidence>
<dbReference type="InterPro" id="IPR050638">
    <property type="entry name" value="AA-Vitamin_Transporters"/>
</dbReference>
<feature type="domain" description="EamA" evidence="7">
    <location>
        <begin position="166"/>
        <end position="301"/>
    </location>
</feature>
<gene>
    <name evidence="8" type="ORF">DGD08_15905</name>
</gene>
<evidence type="ECO:0000256" key="1">
    <source>
        <dbReference type="ARBA" id="ARBA00004141"/>
    </source>
</evidence>
<feature type="transmembrane region" description="Helical" evidence="6">
    <location>
        <begin position="260"/>
        <end position="279"/>
    </location>
</feature>
<evidence type="ECO:0000256" key="6">
    <source>
        <dbReference type="SAM" id="Phobius"/>
    </source>
</evidence>